<evidence type="ECO:0000313" key="1">
    <source>
        <dbReference type="EMBL" id="MBL3690793.1"/>
    </source>
</evidence>
<dbReference type="PANTHER" id="PTHR42941:SF1">
    <property type="entry name" value="SLL1037 PROTEIN"/>
    <property type="match status" value="1"/>
</dbReference>
<dbReference type="Proteomes" id="UP001646141">
    <property type="component" value="Unassembled WGS sequence"/>
</dbReference>
<dbReference type="PROSITE" id="PS51257">
    <property type="entry name" value="PROKAR_LIPOPROTEIN"/>
    <property type="match status" value="1"/>
</dbReference>
<dbReference type="Gene3D" id="3.40.190.10">
    <property type="entry name" value="Periplasmic binding protein-like II"/>
    <property type="match status" value="2"/>
</dbReference>
<name>A0ABS1SRL2_9MICO</name>
<protein>
    <submittedName>
        <fullName evidence="1">TAXI family TRAP transporter solute-binding subunit</fullName>
    </submittedName>
</protein>
<dbReference type="InterPro" id="IPR011852">
    <property type="entry name" value="TRAP_TAXI"/>
</dbReference>
<dbReference type="SUPFAM" id="SSF53850">
    <property type="entry name" value="Periplasmic binding protein-like II"/>
    <property type="match status" value="1"/>
</dbReference>
<dbReference type="PROSITE" id="PS51318">
    <property type="entry name" value="TAT"/>
    <property type="match status" value="1"/>
</dbReference>
<dbReference type="PANTHER" id="PTHR42941">
    <property type="entry name" value="SLL1037 PROTEIN"/>
    <property type="match status" value="1"/>
</dbReference>
<accession>A0ABS1SRL2</accession>
<dbReference type="InterPro" id="IPR006311">
    <property type="entry name" value="TAT_signal"/>
</dbReference>
<evidence type="ECO:0000313" key="2">
    <source>
        <dbReference type="Proteomes" id="UP001646141"/>
    </source>
</evidence>
<dbReference type="NCBIfam" id="TIGR02122">
    <property type="entry name" value="TRAP_TAXI"/>
    <property type="match status" value="1"/>
</dbReference>
<organism evidence="1 2">
    <name type="scientific">Leucobacter chromiireducens subsp. chromiireducens</name>
    <dbReference type="NCBI Taxonomy" id="660067"/>
    <lineage>
        <taxon>Bacteria</taxon>
        <taxon>Bacillati</taxon>
        <taxon>Actinomycetota</taxon>
        <taxon>Actinomycetes</taxon>
        <taxon>Micrococcales</taxon>
        <taxon>Microbacteriaceae</taxon>
        <taxon>Leucobacter</taxon>
    </lineage>
</organism>
<dbReference type="EMBL" id="QYAD01000004">
    <property type="protein sequence ID" value="MBL3690793.1"/>
    <property type="molecule type" value="Genomic_DNA"/>
</dbReference>
<dbReference type="Pfam" id="PF16868">
    <property type="entry name" value="NMT1_3"/>
    <property type="match status" value="1"/>
</dbReference>
<sequence length="313" mass="32836">MSTISRRTALISAAGVASGLALSLAGCTERQSGPALVLAAGEPGGVYLSFGRLLSAAFAREGQRALRLRETHGSEENTTLLATNEADLALALADSAEVPGHELVALGRVYQNYLQCVVRADSAITRLDDLRGARVSIGARGSGCAITTRRLLETRGIGQNVAGTELREFPISDAIDELAAGRISALFWSGGLPTPLLTELDARIPLTLLDLAHALPDLAARYPERYLATRVPAGVYRGSLPTPTIGIPNYLLAQPSLPDAAAASLVGVLIDHAPELVPSGTVGVQFLTPASLIDTGEMRLHPAAAAEYRRRYG</sequence>
<comment type="caution">
    <text evidence="1">The sequence shown here is derived from an EMBL/GenBank/DDBJ whole genome shotgun (WGS) entry which is preliminary data.</text>
</comment>
<proteinExistence type="predicted"/>
<dbReference type="RefSeq" id="WP_202382947.1">
    <property type="nucleotide sequence ID" value="NZ_BAAAMA010000010.1"/>
</dbReference>
<gene>
    <name evidence="1" type="ORF">D3226_12650</name>
</gene>
<reference evidence="1 2" key="1">
    <citation type="submission" date="2018-09" db="EMBL/GenBank/DDBJ databases">
        <title>Comparative genomics of Leucobacter spp.</title>
        <authorList>
            <person name="Reis A.C."/>
            <person name="Kolvenbach B.A."/>
            <person name="Corvini P.F.X."/>
            <person name="Nunes O.C."/>
        </authorList>
    </citation>
    <scope>NUCLEOTIDE SEQUENCE [LARGE SCALE GENOMIC DNA]</scope>
    <source>
        <strain evidence="1 2">L-1</strain>
    </source>
</reference>
<keyword evidence="2" id="KW-1185">Reference proteome</keyword>